<gene>
    <name evidence="5" type="ORF">IE81DRAFT_321182</name>
</gene>
<protein>
    <submittedName>
        <fullName evidence="5">Glycosyl transferase</fullName>
    </submittedName>
</protein>
<name>A0A316W633_9BASI</name>
<dbReference type="RefSeq" id="XP_025371718.1">
    <property type="nucleotide sequence ID" value="XM_025513261.1"/>
</dbReference>
<dbReference type="FunFam" id="3.90.550.10:FF:000051">
    <property type="entry name" value="Alpha-1,2-mannosyltransferase (Ktr4)"/>
    <property type="match status" value="1"/>
</dbReference>
<accession>A0A316W633</accession>
<proteinExistence type="inferred from homology"/>
<dbReference type="STRING" id="1522189.A0A316W633"/>
<dbReference type="Proteomes" id="UP000245783">
    <property type="component" value="Unassembled WGS sequence"/>
</dbReference>
<dbReference type="InterPro" id="IPR002685">
    <property type="entry name" value="Glyco_trans_15"/>
</dbReference>
<evidence type="ECO:0000256" key="3">
    <source>
        <dbReference type="SAM" id="MobiDB-lite"/>
    </source>
</evidence>
<keyword evidence="2 5" id="KW-0808">Transferase</keyword>
<dbReference type="AlphaFoldDB" id="A0A316W633"/>
<reference evidence="5 6" key="1">
    <citation type="journal article" date="2018" name="Mol. Biol. Evol.">
        <title>Broad Genomic Sampling Reveals a Smut Pathogenic Ancestry of the Fungal Clade Ustilaginomycotina.</title>
        <authorList>
            <person name="Kijpornyongpan T."/>
            <person name="Mondo S.J."/>
            <person name="Barry K."/>
            <person name="Sandor L."/>
            <person name="Lee J."/>
            <person name="Lipzen A."/>
            <person name="Pangilinan J."/>
            <person name="LaButti K."/>
            <person name="Hainaut M."/>
            <person name="Henrissat B."/>
            <person name="Grigoriev I.V."/>
            <person name="Spatafora J.W."/>
            <person name="Aime M.C."/>
        </authorList>
    </citation>
    <scope>NUCLEOTIDE SEQUENCE [LARGE SCALE GENOMIC DNA]</scope>
    <source>
        <strain evidence="5 6">MCA 4658</strain>
    </source>
</reference>
<keyword evidence="4" id="KW-1133">Transmembrane helix</keyword>
<keyword evidence="6" id="KW-1185">Reference proteome</keyword>
<comment type="similarity">
    <text evidence="1">Belongs to the glycosyltransferase 15 family.</text>
</comment>
<dbReference type="Pfam" id="PF01793">
    <property type="entry name" value="Glyco_transf_15"/>
    <property type="match status" value="1"/>
</dbReference>
<dbReference type="GO" id="GO:0000026">
    <property type="term" value="F:alpha-1,2-mannosyltransferase activity"/>
    <property type="evidence" value="ECO:0007669"/>
    <property type="project" value="TreeGrafter"/>
</dbReference>
<evidence type="ECO:0000256" key="4">
    <source>
        <dbReference type="SAM" id="Phobius"/>
    </source>
</evidence>
<feature type="transmembrane region" description="Helical" evidence="4">
    <location>
        <begin position="90"/>
        <end position="109"/>
    </location>
</feature>
<sequence length="517" mass="59672">MRTRTRQIAPATTDRNLDLQHIRDYATQHRSASLPHASQPSHSGAASHLQSTARLALQQSIAVDAPKDSSQVIMAGLGPLEGLARRPQRLILLAALVLLLLSLTTWLSVDPTGVETVRQQWGSIPRPWQRPGGSSAGDYAGGSGVPSVDSAVKDMYTHSPGIPQTPEELKQWATKGDDGNLYPPSFIPSQANQAPRAKAGFIVLVRNGELASMRESMRDVEDRFNRKYGYPWIFLNNEPFTDDFKKGVKQMTRSEVRFGFVEKKHWGYPEWIDQNKAADTRKQMKEKKIIYGDSESYRHMCRFQSGFFFQHPLTMDLDYYWRVEPGIKLYCDVDYDPFVFMQMNNKTYGFTMALHEYIETIPTLWSTTKKFVEENPQYVAKNNGIHFMTDEPERFMDPGYNLCHFWSNFEIGDLRFWRGEAYQKYFEFLDKSGGFFYERWGDAPVHSIAAILFLDKARLHHFDDIGYFHMPWNHCPTNKKYHDTGRCNCDPAKSFDREGYSCLKEWWRTSVEGEPKR</sequence>
<dbReference type="GO" id="GO:0005794">
    <property type="term" value="C:Golgi apparatus"/>
    <property type="evidence" value="ECO:0007669"/>
    <property type="project" value="TreeGrafter"/>
</dbReference>
<evidence type="ECO:0000313" key="6">
    <source>
        <dbReference type="Proteomes" id="UP000245783"/>
    </source>
</evidence>
<dbReference type="GO" id="GO:0000032">
    <property type="term" value="P:cell wall mannoprotein biosynthetic process"/>
    <property type="evidence" value="ECO:0007669"/>
    <property type="project" value="TreeGrafter"/>
</dbReference>
<keyword evidence="4" id="KW-0812">Transmembrane</keyword>
<evidence type="ECO:0000256" key="2">
    <source>
        <dbReference type="ARBA" id="ARBA00022679"/>
    </source>
</evidence>
<dbReference type="PANTHER" id="PTHR31121:SF6">
    <property type="entry name" value="ALPHA-1,2 MANNOSYLTRANSFERASE KTR1"/>
    <property type="match status" value="1"/>
</dbReference>
<dbReference type="InterPro" id="IPR029044">
    <property type="entry name" value="Nucleotide-diphossugar_trans"/>
</dbReference>
<dbReference type="Gene3D" id="3.90.550.10">
    <property type="entry name" value="Spore Coat Polysaccharide Biosynthesis Protein SpsA, Chain A"/>
    <property type="match status" value="1"/>
</dbReference>
<dbReference type="SUPFAM" id="SSF53448">
    <property type="entry name" value="Nucleotide-diphospho-sugar transferases"/>
    <property type="match status" value="1"/>
</dbReference>
<dbReference type="GO" id="GO:0016020">
    <property type="term" value="C:membrane"/>
    <property type="evidence" value="ECO:0007669"/>
    <property type="project" value="InterPro"/>
</dbReference>
<keyword evidence="4" id="KW-0472">Membrane</keyword>
<dbReference type="OrthoDB" id="439943at2759"/>
<dbReference type="InParanoid" id="A0A316W633"/>
<dbReference type="PANTHER" id="PTHR31121">
    <property type="entry name" value="ALPHA-1,2 MANNOSYLTRANSFERASE KTR1"/>
    <property type="match status" value="1"/>
</dbReference>
<feature type="region of interest" description="Disordered" evidence="3">
    <location>
        <begin position="125"/>
        <end position="144"/>
    </location>
</feature>
<dbReference type="GO" id="GO:0006487">
    <property type="term" value="P:protein N-linked glycosylation"/>
    <property type="evidence" value="ECO:0007669"/>
    <property type="project" value="TreeGrafter"/>
</dbReference>
<evidence type="ECO:0000256" key="1">
    <source>
        <dbReference type="ARBA" id="ARBA00007677"/>
    </source>
</evidence>
<dbReference type="EMBL" id="KZ819360">
    <property type="protein sequence ID" value="PWN44558.1"/>
    <property type="molecule type" value="Genomic_DNA"/>
</dbReference>
<feature type="region of interest" description="Disordered" evidence="3">
    <location>
        <begin position="28"/>
        <end position="50"/>
    </location>
</feature>
<dbReference type="FunCoup" id="A0A316W633">
    <property type="interactions" value="103"/>
</dbReference>
<dbReference type="GeneID" id="37035131"/>
<evidence type="ECO:0000313" key="5">
    <source>
        <dbReference type="EMBL" id="PWN44558.1"/>
    </source>
</evidence>
<organism evidence="5 6">
    <name type="scientific">Ceraceosorus guamensis</name>
    <dbReference type="NCBI Taxonomy" id="1522189"/>
    <lineage>
        <taxon>Eukaryota</taxon>
        <taxon>Fungi</taxon>
        <taxon>Dikarya</taxon>
        <taxon>Basidiomycota</taxon>
        <taxon>Ustilaginomycotina</taxon>
        <taxon>Exobasidiomycetes</taxon>
        <taxon>Ceraceosorales</taxon>
        <taxon>Ceraceosoraceae</taxon>
        <taxon>Ceraceosorus</taxon>
    </lineage>
</organism>